<evidence type="ECO:0000256" key="1">
    <source>
        <dbReference type="SAM" id="SignalP"/>
    </source>
</evidence>
<accession>A0A285QX34</accession>
<name>A0A285QX34_9SPHN</name>
<dbReference type="EMBL" id="OBMI01000002">
    <property type="protein sequence ID" value="SOB86483.1"/>
    <property type="molecule type" value="Genomic_DNA"/>
</dbReference>
<organism evidence="2 3">
    <name type="scientific">Sphingomonas guangdongensis</name>
    <dbReference type="NCBI Taxonomy" id="1141890"/>
    <lineage>
        <taxon>Bacteria</taxon>
        <taxon>Pseudomonadati</taxon>
        <taxon>Pseudomonadota</taxon>
        <taxon>Alphaproteobacteria</taxon>
        <taxon>Sphingomonadales</taxon>
        <taxon>Sphingomonadaceae</taxon>
        <taxon>Sphingomonas</taxon>
    </lineage>
</organism>
<dbReference type="AlphaFoldDB" id="A0A285QX34"/>
<proteinExistence type="predicted"/>
<dbReference type="OrthoDB" id="7428974at2"/>
<feature type="signal peptide" evidence="1">
    <location>
        <begin position="1"/>
        <end position="17"/>
    </location>
</feature>
<dbReference type="Proteomes" id="UP000219494">
    <property type="component" value="Unassembled WGS sequence"/>
</dbReference>
<dbReference type="RefSeq" id="WP_097063508.1">
    <property type="nucleotide sequence ID" value="NZ_OBMI01000002.1"/>
</dbReference>
<sequence>MKMLVAVLVLAATPAAASVQSERRASGETTIPLNRSGGIRSYVVDHGDHRIVHMQDQRQRWYRVTLSGECLPADGQAALITRTRFDSRLDRQSTVASNRYPGRVCGIDSIVHAAPPPGTPGAARRP</sequence>
<feature type="chain" id="PRO_5013329794" description="SH3 domain-containing protein" evidence="1">
    <location>
        <begin position="18"/>
        <end position="126"/>
    </location>
</feature>
<evidence type="ECO:0008006" key="4">
    <source>
        <dbReference type="Google" id="ProtNLM"/>
    </source>
</evidence>
<keyword evidence="1" id="KW-0732">Signal</keyword>
<protein>
    <recommendedName>
        <fullName evidence="4">SH3 domain-containing protein</fullName>
    </recommendedName>
</protein>
<reference evidence="2 3" key="1">
    <citation type="submission" date="2017-07" db="EMBL/GenBank/DDBJ databases">
        <authorList>
            <person name="Sun Z.S."/>
            <person name="Albrecht U."/>
            <person name="Echele G."/>
            <person name="Lee C.C."/>
        </authorList>
    </citation>
    <scope>NUCLEOTIDE SEQUENCE [LARGE SCALE GENOMIC DNA]</scope>
    <source>
        <strain evidence="2 3">CGMCC 1.12672</strain>
    </source>
</reference>
<gene>
    <name evidence="2" type="ORF">SAMN06297144_1588</name>
</gene>
<evidence type="ECO:0000313" key="3">
    <source>
        <dbReference type="Proteomes" id="UP000219494"/>
    </source>
</evidence>
<evidence type="ECO:0000313" key="2">
    <source>
        <dbReference type="EMBL" id="SOB86483.1"/>
    </source>
</evidence>
<keyword evidence="3" id="KW-1185">Reference proteome</keyword>